<evidence type="ECO:0000256" key="1">
    <source>
        <dbReference type="ARBA" id="ARBA00022723"/>
    </source>
</evidence>
<keyword evidence="1" id="KW-0479">Metal-binding</keyword>
<dbReference type="SUPFAM" id="SSF53649">
    <property type="entry name" value="Alkaline phosphatase-like"/>
    <property type="match status" value="1"/>
</dbReference>
<dbReference type="GO" id="GO:0005737">
    <property type="term" value="C:cytoplasm"/>
    <property type="evidence" value="ECO:0007669"/>
    <property type="project" value="TreeGrafter"/>
</dbReference>
<evidence type="ECO:0000313" key="5">
    <source>
        <dbReference type="Proteomes" id="UP000559885"/>
    </source>
</evidence>
<name>A0A841ZPL1_9LIST</name>
<keyword evidence="2 4" id="KW-0378">Hydrolase</keyword>
<dbReference type="GO" id="GO:0046872">
    <property type="term" value="F:metal ion binding"/>
    <property type="evidence" value="ECO:0007669"/>
    <property type="project" value="UniProtKB-KW"/>
</dbReference>
<dbReference type="Pfam" id="PF00884">
    <property type="entry name" value="Sulfatase"/>
    <property type="match status" value="1"/>
</dbReference>
<accession>A0A841ZPL1</accession>
<feature type="domain" description="Sulfatase N-terminal" evidence="3">
    <location>
        <begin position="4"/>
        <end position="330"/>
    </location>
</feature>
<organism evidence="4 5">
    <name type="scientific">Listeria aquatica</name>
    <dbReference type="NCBI Taxonomy" id="1494960"/>
    <lineage>
        <taxon>Bacteria</taxon>
        <taxon>Bacillati</taxon>
        <taxon>Bacillota</taxon>
        <taxon>Bacilli</taxon>
        <taxon>Bacillales</taxon>
        <taxon>Listeriaceae</taxon>
        <taxon>Listeria</taxon>
    </lineage>
</organism>
<keyword evidence="4" id="KW-0808">Transferase</keyword>
<evidence type="ECO:0000256" key="2">
    <source>
        <dbReference type="ARBA" id="ARBA00022801"/>
    </source>
</evidence>
<dbReference type="CDD" id="cd16148">
    <property type="entry name" value="sulfatase_like"/>
    <property type="match status" value="1"/>
</dbReference>
<dbReference type="InterPro" id="IPR000917">
    <property type="entry name" value="Sulfatase_N"/>
</dbReference>
<reference evidence="4 5" key="1">
    <citation type="submission" date="2020-03" db="EMBL/GenBank/DDBJ databases">
        <title>Soil Listeria distribution.</title>
        <authorList>
            <person name="Liao J."/>
            <person name="Wiedmann M."/>
        </authorList>
    </citation>
    <scope>NUCLEOTIDE SEQUENCE [LARGE SCALE GENOMIC DNA]</scope>
    <source>
        <strain evidence="4 5">FSL L7-1507</strain>
    </source>
</reference>
<dbReference type="GO" id="GO:0016740">
    <property type="term" value="F:transferase activity"/>
    <property type="evidence" value="ECO:0007669"/>
    <property type="project" value="UniProtKB-KW"/>
</dbReference>
<dbReference type="GO" id="GO:0008484">
    <property type="term" value="F:sulfuric ester hydrolase activity"/>
    <property type="evidence" value="ECO:0007669"/>
    <property type="project" value="TreeGrafter"/>
</dbReference>
<dbReference type="EMBL" id="JAARRM010000001">
    <property type="protein sequence ID" value="MBC1520601.1"/>
    <property type="molecule type" value="Genomic_DNA"/>
</dbReference>
<dbReference type="PANTHER" id="PTHR45953:SF1">
    <property type="entry name" value="IDURONATE 2-SULFATASE"/>
    <property type="match status" value="1"/>
</dbReference>
<dbReference type="PANTHER" id="PTHR45953">
    <property type="entry name" value="IDURONATE 2-SULFATASE"/>
    <property type="match status" value="1"/>
</dbReference>
<proteinExistence type="predicted"/>
<dbReference type="Proteomes" id="UP000559885">
    <property type="component" value="Unassembled WGS sequence"/>
</dbReference>
<protein>
    <submittedName>
        <fullName evidence="4">Sulfatase-like hydrolase/transferase</fullName>
    </submittedName>
</protein>
<dbReference type="RefSeq" id="WP_185372134.1">
    <property type="nucleotide sequence ID" value="NZ_JAARRM010000001.1"/>
</dbReference>
<gene>
    <name evidence="4" type="ORF">HB912_02940</name>
</gene>
<dbReference type="Gene3D" id="3.40.720.10">
    <property type="entry name" value="Alkaline Phosphatase, subunit A"/>
    <property type="match status" value="1"/>
</dbReference>
<dbReference type="InterPro" id="IPR017850">
    <property type="entry name" value="Alkaline_phosphatase_core_sf"/>
</dbReference>
<evidence type="ECO:0000259" key="3">
    <source>
        <dbReference type="Pfam" id="PF00884"/>
    </source>
</evidence>
<evidence type="ECO:0000313" key="4">
    <source>
        <dbReference type="EMBL" id="MBC1520601.1"/>
    </source>
</evidence>
<dbReference type="AlphaFoldDB" id="A0A841ZPL1"/>
<comment type="caution">
    <text evidence="4">The sequence shown here is derived from an EMBL/GenBank/DDBJ whole genome shotgun (WGS) entry which is preliminary data.</text>
</comment>
<sequence>MRAVMVMFDTLTRDFLPNYGNDWVKAPNFDKLREKTITFDNFYGGSMPCMPARRELHTGRYNFMHRMWGQLEPFDHSVFEVLQKNGIYCHLVTDHSHYFEDGGATYHNRYSTWEGFRGQEGDRWVPRKNRQEENTNPLNKTGISAEQHYANRTRQRNAEEMSSVKTVEAGIEFLKTYQEEDNWFLQIECFDPHEPFYVPDEFRKLYENNPGENPFFWPRYGRTDDSISDEALLELRNEYAALISLCDQNLGKLLQFFDQQNMWEDTLIIINTDHGFLLGEHNWLGKNIAPMYEEIIHLPFFLSHPDLEKGKRSTMLSQTIDLPATLLDFFEIDNQLDMDGKSIIGALKKEPSVHENHREIIFGTNGGHVNIFDGRYVYMRASVHPSNGPVTIQTLNFAQMRGFIKKEILDQMRLKEGNRFTNQYPYAELEVSTFIDSYSTGHLLFDLEKDKAQEEPLDNPEIEEKMIQKLLEVMKKIEAPKSEFVRLGLENYL</sequence>